<organism evidence="2 3">
    <name type="scientific">Fomitopsis schrenkii</name>
    <name type="common">Brown rot fungus</name>
    <dbReference type="NCBI Taxonomy" id="2126942"/>
    <lineage>
        <taxon>Eukaryota</taxon>
        <taxon>Fungi</taxon>
        <taxon>Dikarya</taxon>
        <taxon>Basidiomycota</taxon>
        <taxon>Agaricomycotina</taxon>
        <taxon>Agaricomycetes</taxon>
        <taxon>Polyporales</taxon>
        <taxon>Fomitopsis</taxon>
    </lineage>
</organism>
<dbReference type="InParanoid" id="S8FWE5"/>
<evidence type="ECO:0000313" key="2">
    <source>
        <dbReference type="EMBL" id="EPT02575.1"/>
    </source>
</evidence>
<name>S8FWE5_FOMSC</name>
<protein>
    <submittedName>
        <fullName evidence="2">Uncharacterized protein</fullName>
    </submittedName>
</protein>
<proteinExistence type="predicted"/>
<dbReference type="Proteomes" id="UP000015241">
    <property type="component" value="Unassembled WGS sequence"/>
</dbReference>
<dbReference type="EMBL" id="KE504134">
    <property type="protein sequence ID" value="EPT02575.1"/>
    <property type="molecule type" value="Genomic_DNA"/>
</dbReference>
<evidence type="ECO:0000256" key="1">
    <source>
        <dbReference type="SAM" id="MobiDB-lite"/>
    </source>
</evidence>
<gene>
    <name evidence="2" type="ORF">FOMPIDRAFT_128163</name>
</gene>
<keyword evidence="3" id="KW-1185">Reference proteome</keyword>
<feature type="compositionally biased region" description="Polar residues" evidence="1">
    <location>
        <begin position="13"/>
        <end position="24"/>
    </location>
</feature>
<dbReference type="HOGENOM" id="CLU_2960764_0_0_1"/>
<accession>S8FWE5</accession>
<feature type="region of interest" description="Disordered" evidence="1">
    <location>
        <begin position="13"/>
        <end position="40"/>
    </location>
</feature>
<dbReference type="AlphaFoldDB" id="S8FWE5"/>
<evidence type="ECO:0000313" key="3">
    <source>
        <dbReference type="Proteomes" id="UP000015241"/>
    </source>
</evidence>
<sequence>MVGISYGYSTRSISTPQTSTSVVRRSSYPGPICRKQRRGASPPRLGLYRIHVNSATLGK</sequence>
<reference evidence="2 3" key="1">
    <citation type="journal article" date="2012" name="Science">
        <title>The Paleozoic origin of enzymatic lignin decomposition reconstructed from 31 fungal genomes.</title>
        <authorList>
            <person name="Floudas D."/>
            <person name="Binder M."/>
            <person name="Riley R."/>
            <person name="Barry K."/>
            <person name="Blanchette R.A."/>
            <person name="Henrissat B."/>
            <person name="Martinez A.T."/>
            <person name="Otillar R."/>
            <person name="Spatafora J.W."/>
            <person name="Yadav J.S."/>
            <person name="Aerts A."/>
            <person name="Benoit I."/>
            <person name="Boyd A."/>
            <person name="Carlson A."/>
            <person name="Copeland A."/>
            <person name="Coutinho P.M."/>
            <person name="de Vries R.P."/>
            <person name="Ferreira P."/>
            <person name="Findley K."/>
            <person name="Foster B."/>
            <person name="Gaskell J."/>
            <person name="Glotzer D."/>
            <person name="Gorecki P."/>
            <person name="Heitman J."/>
            <person name="Hesse C."/>
            <person name="Hori C."/>
            <person name="Igarashi K."/>
            <person name="Jurgens J.A."/>
            <person name="Kallen N."/>
            <person name="Kersten P."/>
            <person name="Kohler A."/>
            <person name="Kuees U."/>
            <person name="Kumar T.K.A."/>
            <person name="Kuo A."/>
            <person name="LaButti K."/>
            <person name="Larrondo L.F."/>
            <person name="Lindquist E."/>
            <person name="Ling A."/>
            <person name="Lombard V."/>
            <person name="Lucas S."/>
            <person name="Lundell T."/>
            <person name="Martin R."/>
            <person name="McLaughlin D.J."/>
            <person name="Morgenstern I."/>
            <person name="Morin E."/>
            <person name="Murat C."/>
            <person name="Nagy L.G."/>
            <person name="Nolan M."/>
            <person name="Ohm R.A."/>
            <person name="Patyshakuliyeva A."/>
            <person name="Rokas A."/>
            <person name="Ruiz-Duenas F.J."/>
            <person name="Sabat G."/>
            <person name="Salamov A."/>
            <person name="Samejima M."/>
            <person name="Schmutz J."/>
            <person name="Slot J.C."/>
            <person name="St John F."/>
            <person name="Stenlid J."/>
            <person name="Sun H."/>
            <person name="Sun S."/>
            <person name="Syed K."/>
            <person name="Tsang A."/>
            <person name="Wiebenga A."/>
            <person name="Young D."/>
            <person name="Pisabarro A."/>
            <person name="Eastwood D.C."/>
            <person name="Martin F."/>
            <person name="Cullen D."/>
            <person name="Grigoriev I.V."/>
            <person name="Hibbett D.S."/>
        </authorList>
    </citation>
    <scope>NUCLEOTIDE SEQUENCE</scope>
    <source>
        <strain evidence="3">FP-58527</strain>
    </source>
</reference>